<evidence type="ECO:0000256" key="2">
    <source>
        <dbReference type="ARBA" id="ARBA00022692"/>
    </source>
</evidence>
<feature type="non-terminal residue" evidence="8">
    <location>
        <position position="1"/>
    </location>
</feature>
<keyword evidence="4" id="KW-1000">Mitochondrion outer membrane</keyword>
<keyword evidence="6" id="KW-0496">Mitochondrion</keyword>
<gene>
    <name evidence="8" type="ORF">PMAYCL1PPCAC_05390</name>
</gene>
<evidence type="ECO:0000256" key="3">
    <source>
        <dbReference type="ARBA" id="ARBA00022737"/>
    </source>
</evidence>
<keyword evidence="7" id="KW-0472">Membrane</keyword>
<accession>A0AAN5C914</accession>
<protein>
    <submittedName>
        <fullName evidence="8">Uncharacterized protein</fullName>
    </submittedName>
</protein>
<dbReference type="PANTHER" id="PTHR10780">
    <property type="entry name" value="MITOCHONDRIAL CARRIER HOMOLOG"/>
    <property type="match status" value="1"/>
</dbReference>
<keyword evidence="2" id="KW-0812">Transmembrane</keyword>
<evidence type="ECO:0000313" key="8">
    <source>
        <dbReference type="EMBL" id="GMR35195.1"/>
    </source>
</evidence>
<dbReference type="AlphaFoldDB" id="A0AAN5C914"/>
<sequence>FQLGHEPFPLTMVIYMRKEGIKVSYYLPNLFSYAKQLAESHPAGWSVLMTGFDAYALALITGRYTTRWTIKYLDAYYPEFGGAPEHVGEDERRITDAQSFRRALRRAIRSSAVRTVAILAARPFTVLFIRQIAQVIGGEAIHLNAERGLREMIIDEGVGGALSGVIPQLIGALLMIWSCTAFSFVAERALTRSGIDQNVDKEKGEKDYKRAQWLIRFLTPLFVPSLYPYRVVSTVMACSGSGLVVSFLPYNPTFNNWQDAYEYLRPNGLRRGVGDFFRKQVSCIEI</sequence>
<comment type="caution">
    <text evidence="8">The sequence shown here is derived from an EMBL/GenBank/DDBJ whole genome shotgun (WGS) entry which is preliminary data.</text>
</comment>
<evidence type="ECO:0000256" key="6">
    <source>
        <dbReference type="ARBA" id="ARBA00023128"/>
    </source>
</evidence>
<evidence type="ECO:0000256" key="4">
    <source>
        <dbReference type="ARBA" id="ARBA00022787"/>
    </source>
</evidence>
<dbReference type="Gene3D" id="1.50.40.10">
    <property type="entry name" value="Mitochondrial carrier domain"/>
    <property type="match status" value="1"/>
</dbReference>
<evidence type="ECO:0000256" key="7">
    <source>
        <dbReference type="ARBA" id="ARBA00023136"/>
    </source>
</evidence>
<dbReference type="GO" id="GO:0005741">
    <property type="term" value="C:mitochondrial outer membrane"/>
    <property type="evidence" value="ECO:0007669"/>
    <property type="project" value="UniProtKB-SubCell"/>
</dbReference>
<dbReference type="EMBL" id="BTRK01000002">
    <property type="protein sequence ID" value="GMR35195.1"/>
    <property type="molecule type" value="Genomic_DNA"/>
</dbReference>
<dbReference type="InterPro" id="IPR023395">
    <property type="entry name" value="MCP_dom_sf"/>
</dbReference>
<keyword evidence="5" id="KW-1133">Transmembrane helix</keyword>
<name>A0AAN5C914_9BILA</name>
<evidence type="ECO:0000256" key="5">
    <source>
        <dbReference type="ARBA" id="ARBA00022989"/>
    </source>
</evidence>
<keyword evidence="3" id="KW-0677">Repeat</keyword>
<keyword evidence="9" id="KW-1185">Reference proteome</keyword>
<evidence type="ECO:0000313" key="9">
    <source>
        <dbReference type="Proteomes" id="UP001328107"/>
    </source>
</evidence>
<dbReference type="Proteomes" id="UP001328107">
    <property type="component" value="Unassembled WGS sequence"/>
</dbReference>
<evidence type="ECO:0000256" key="1">
    <source>
        <dbReference type="ARBA" id="ARBA00004374"/>
    </source>
</evidence>
<dbReference type="SUPFAM" id="SSF103506">
    <property type="entry name" value="Mitochondrial carrier"/>
    <property type="match status" value="1"/>
</dbReference>
<comment type="subcellular location">
    <subcellularLocation>
        <location evidence="1">Mitochondrion outer membrane</location>
        <topology evidence="1">Multi-pass membrane protein</topology>
    </subcellularLocation>
</comment>
<dbReference type="PANTHER" id="PTHR10780:SF18">
    <property type="entry name" value="LD43650P"/>
    <property type="match status" value="1"/>
</dbReference>
<organism evidence="8 9">
    <name type="scientific">Pristionchus mayeri</name>
    <dbReference type="NCBI Taxonomy" id="1317129"/>
    <lineage>
        <taxon>Eukaryota</taxon>
        <taxon>Metazoa</taxon>
        <taxon>Ecdysozoa</taxon>
        <taxon>Nematoda</taxon>
        <taxon>Chromadorea</taxon>
        <taxon>Rhabditida</taxon>
        <taxon>Rhabditina</taxon>
        <taxon>Diplogasteromorpha</taxon>
        <taxon>Diplogasteroidea</taxon>
        <taxon>Neodiplogasteridae</taxon>
        <taxon>Pristionchus</taxon>
    </lineage>
</organism>
<feature type="non-terminal residue" evidence="8">
    <location>
        <position position="286"/>
    </location>
</feature>
<proteinExistence type="predicted"/>
<reference evidence="9" key="1">
    <citation type="submission" date="2022-10" db="EMBL/GenBank/DDBJ databases">
        <title>Genome assembly of Pristionchus species.</title>
        <authorList>
            <person name="Yoshida K."/>
            <person name="Sommer R.J."/>
        </authorList>
    </citation>
    <scope>NUCLEOTIDE SEQUENCE [LARGE SCALE GENOMIC DNA]</scope>
    <source>
        <strain evidence="9">RS5460</strain>
    </source>
</reference>